<dbReference type="Proteomes" id="UP001500483">
    <property type="component" value="Unassembled WGS sequence"/>
</dbReference>
<reference evidence="3" key="1">
    <citation type="journal article" date="2019" name="Int. J. Syst. Evol. Microbiol.">
        <title>The Global Catalogue of Microorganisms (GCM) 10K type strain sequencing project: providing services to taxonomists for standard genome sequencing and annotation.</title>
        <authorList>
            <consortium name="The Broad Institute Genomics Platform"/>
            <consortium name="The Broad Institute Genome Sequencing Center for Infectious Disease"/>
            <person name="Wu L."/>
            <person name="Ma J."/>
        </authorList>
    </citation>
    <scope>NUCLEOTIDE SEQUENCE [LARGE SCALE GENOMIC DNA]</scope>
    <source>
        <strain evidence="3">JCM 9687</strain>
    </source>
</reference>
<dbReference type="EMBL" id="BAAAYK010000038">
    <property type="protein sequence ID" value="GAA3359311.1"/>
    <property type="molecule type" value="Genomic_DNA"/>
</dbReference>
<gene>
    <name evidence="2" type="ORF">GCM10020366_34820</name>
</gene>
<dbReference type="RefSeq" id="WP_344927875.1">
    <property type="nucleotide sequence ID" value="NZ_BAAAYK010000038.1"/>
</dbReference>
<name>A0ABP6RTQ3_9PSEU</name>
<organism evidence="2 3">
    <name type="scientific">Saccharopolyspora gregorii</name>
    <dbReference type="NCBI Taxonomy" id="33914"/>
    <lineage>
        <taxon>Bacteria</taxon>
        <taxon>Bacillati</taxon>
        <taxon>Actinomycetota</taxon>
        <taxon>Actinomycetes</taxon>
        <taxon>Pseudonocardiales</taxon>
        <taxon>Pseudonocardiaceae</taxon>
        <taxon>Saccharopolyspora</taxon>
    </lineage>
</organism>
<dbReference type="PANTHER" id="PTHR43684">
    <property type="match status" value="1"/>
</dbReference>
<evidence type="ECO:0000256" key="1">
    <source>
        <dbReference type="ARBA" id="ARBA00005254"/>
    </source>
</evidence>
<evidence type="ECO:0000313" key="3">
    <source>
        <dbReference type="Proteomes" id="UP001500483"/>
    </source>
</evidence>
<keyword evidence="3" id="KW-1185">Reference proteome</keyword>
<dbReference type="SUPFAM" id="SSF52096">
    <property type="entry name" value="ClpP/crotonase"/>
    <property type="match status" value="1"/>
</dbReference>
<dbReference type="InterPro" id="IPR051053">
    <property type="entry name" value="ECH/Chromodomain_protein"/>
</dbReference>
<proteinExistence type="inferred from homology"/>
<comment type="similarity">
    <text evidence="1">Belongs to the enoyl-CoA hydratase/isomerase family.</text>
</comment>
<dbReference type="InterPro" id="IPR029045">
    <property type="entry name" value="ClpP/crotonase-like_dom_sf"/>
</dbReference>
<dbReference type="Gene3D" id="3.90.226.10">
    <property type="entry name" value="2-enoyl-CoA Hydratase, Chain A, domain 1"/>
    <property type="match status" value="1"/>
</dbReference>
<dbReference type="PANTHER" id="PTHR43684:SF4">
    <property type="entry name" value="ENOYL-COA HYDRATASE_ISOMERASE FAMILY PROTEIN (AFU_ORTHOLOGUE AFUA_1G01890)"/>
    <property type="match status" value="1"/>
</dbReference>
<dbReference type="Pfam" id="PF00378">
    <property type="entry name" value="ECH_1"/>
    <property type="match status" value="1"/>
</dbReference>
<comment type="caution">
    <text evidence="2">The sequence shown here is derived from an EMBL/GenBank/DDBJ whole genome shotgun (WGS) entry which is preliminary data.</text>
</comment>
<evidence type="ECO:0000313" key="2">
    <source>
        <dbReference type="EMBL" id="GAA3359311.1"/>
    </source>
</evidence>
<protein>
    <submittedName>
        <fullName evidence="2">Enoyl-CoA hydratase</fullName>
    </submittedName>
</protein>
<sequence>MTGSTGIRTSTGDGVRTVHFTRPEQRNAMDGAMFTAYYTALAEADDDPEVRAIVVTGDGDWFCSGAAPDTLHLLAGDDAPDLETALGHPPHLPMALRKPLIAAVNGGAAGLGLAQALFADVRFLAEGARLSTAFSRLGLIGEYGTAWLLPRLVGVGAAMDLLLSARKIDAAEAAALGLAQHVLPRAEVLPAAQEYARGLAAHCSPRSMAIIKQQVWRGLDLDGPRAVAESVRLMGESLRAPDFQAAVQRLGQRGPVGFPPLPPNRSA</sequence>
<dbReference type="CDD" id="cd06558">
    <property type="entry name" value="crotonase-like"/>
    <property type="match status" value="1"/>
</dbReference>
<accession>A0ABP6RTQ3</accession>
<dbReference type="InterPro" id="IPR001753">
    <property type="entry name" value="Enoyl-CoA_hydra/iso"/>
</dbReference>